<dbReference type="Gene3D" id="3.40.50.300">
    <property type="entry name" value="P-loop containing nucleotide triphosphate hydrolases"/>
    <property type="match status" value="2"/>
</dbReference>
<dbReference type="EMBL" id="JADQAZ010000003">
    <property type="protein sequence ID" value="MBT0958606.1"/>
    <property type="molecule type" value="Genomic_DNA"/>
</dbReference>
<organism evidence="1 2">
    <name type="scientific">Harenicola maris</name>
    <dbReference type="NCBI Taxonomy" id="2841044"/>
    <lineage>
        <taxon>Bacteria</taxon>
        <taxon>Pseudomonadati</taxon>
        <taxon>Pseudomonadota</taxon>
        <taxon>Alphaproteobacteria</taxon>
        <taxon>Rhodobacterales</taxon>
        <taxon>Paracoccaceae</taxon>
        <taxon>Harenicola</taxon>
    </lineage>
</organism>
<keyword evidence="2" id="KW-1185">Reference proteome</keyword>
<protein>
    <submittedName>
        <fullName evidence="1">Chromosomal replication initiator DnaA</fullName>
    </submittedName>
</protein>
<evidence type="ECO:0000313" key="2">
    <source>
        <dbReference type="Proteomes" id="UP001315686"/>
    </source>
</evidence>
<comment type="caution">
    <text evidence="1">The sequence shown here is derived from an EMBL/GenBank/DDBJ whole genome shotgun (WGS) entry which is preliminary data.</text>
</comment>
<dbReference type="PANTHER" id="PTHR30050">
    <property type="entry name" value="CHROMOSOMAL REPLICATION INITIATOR PROTEIN DNAA"/>
    <property type="match status" value="1"/>
</dbReference>
<dbReference type="GO" id="GO:0006270">
    <property type="term" value="P:DNA replication initiation"/>
    <property type="evidence" value="ECO:0007669"/>
    <property type="project" value="TreeGrafter"/>
</dbReference>
<proteinExistence type="predicted"/>
<reference evidence="1 2" key="1">
    <citation type="journal article" date="2021" name="Arch. Microbiol.">
        <title>Harenicola maris gen. nov., sp. nov. isolated from the Sea of Japan shallow sediments.</title>
        <authorList>
            <person name="Romanenko L.A."/>
            <person name="Kurilenko V.V."/>
            <person name="Chernysheva N.Y."/>
            <person name="Tekutyeva L.A."/>
            <person name="Velansky P.V."/>
            <person name="Svetashev V.I."/>
            <person name="Isaeva M.P."/>
        </authorList>
    </citation>
    <scope>NUCLEOTIDE SEQUENCE [LARGE SCALE GENOMIC DNA]</scope>
    <source>
        <strain evidence="1 2">KMM 3653</strain>
    </source>
</reference>
<dbReference type="InterPro" id="IPR027417">
    <property type="entry name" value="P-loop_NTPase"/>
</dbReference>
<name>A0AAP2CSB0_9RHOB</name>
<accession>A0AAP2CSB0</accession>
<gene>
    <name evidence="1" type="ORF">IV417_14545</name>
</gene>
<dbReference type="SUPFAM" id="SSF52540">
    <property type="entry name" value="P-loop containing nucleoside triphosphate hydrolases"/>
    <property type="match status" value="1"/>
</dbReference>
<dbReference type="RefSeq" id="WP_327794831.1">
    <property type="nucleotide sequence ID" value="NZ_JADQAZ010000003.1"/>
</dbReference>
<dbReference type="GO" id="GO:0005886">
    <property type="term" value="C:plasma membrane"/>
    <property type="evidence" value="ECO:0007669"/>
    <property type="project" value="TreeGrafter"/>
</dbReference>
<sequence>MPEQLGFDLPVRRALGREDFYVSPSNAVALAKIDAWERWPDHRMVLIGPAGSGKTHLAHSWARVSGAVFAKPADLPGLIAAPAPCILDDTPEFCQDEAGQEALFHLLNAMRAAGAPLLMTARSAPARWDVELADLRSRLTATDTSVMEQPDDALLAAVLAKLFVDRQLRISPELIPYLVQRIERSFDAVHQVVADLDAAGLGTGRKLGARLAGEVLDKRDASAP</sequence>
<dbReference type="PANTHER" id="PTHR30050:SF5">
    <property type="entry name" value="DNAA REGULATORY INACTIVATOR HDA"/>
    <property type="match status" value="1"/>
</dbReference>
<dbReference type="AlphaFoldDB" id="A0AAP2CSB0"/>
<dbReference type="GO" id="GO:0003688">
    <property type="term" value="F:DNA replication origin binding"/>
    <property type="evidence" value="ECO:0007669"/>
    <property type="project" value="TreeGrafter"/>
</dbReference>
<evidence type="ECO:0000313" key="1">
    <source>
        <dbReference type="EMBL" id="MBT0958606.1"/>
    </source>
</evidence>
<dbReference type="Proteomes" id="UP001315686">
    <property type="component" value="Unassembled WGS sequence"/>
</dbReference>
<dbReference type="Gene3D" id="1.10.8.60">
    <property type="match status" value="1"/>
</dbReference>